<comment type="caution">
    <text evidence="1">The sequence shown here is derived from an EMBL/GenBank/DDBJ whole genome shotgun (WGS) entry which is preliminary data.</text>
</comment>
<proteinExistence type="predicted"/>
<gene>
    <name evidence="1" type="ORF">DY000_02045359</name>
</gene>
<organism evidence="1 2">
    <name type="scientific">Brassica cretica</name>
    <name type="common">Mustard</name>
    <dbReference type="NCBI Taxonomy" id="69181"/>
    <lineage>
        <taxon>Eukaryota</taxon>
        <taxon>Viridiplantae</taxon>
        <taxon>Streptophyta</taxon>
        <taxon>Embryophyta</taxon>
        <taxon>Tracheophyta</taxon>
        <taxon>Spermatophyta</taxon>
        <taxon>Magnoliopsida</taxon>
        <taxon>eudicotyledons</taxon>
        <taxon>Gunneridae</taxon>
        <taxon>Pentapetalae</taxon>
        <taxon>rosids</taxon>
        <taxon>malvids</taxon>
        <taxon>Brassicales</taxon>
        <taxon>Brassicaceae</taxon>
        <taxon>Brassiceae</taxon>
        <taxon>Brassica</taxon>
    </lineage>
</organism>
<reference evidence="1 2" key="1">
    <citation type="journal article" date="2020" name="BMC Genomics">
        <title>Intraspecific diversification of the crop wild relative Brassica cretica Lam. using demographic model selection.</title>
        <authorList>
            <person name="Kioukis A."/>
            <person name="Michalopoulou V.A."/>
            <person name="Briers L."/>
            <person name="Pirintsos S."/>
            <person name="Studholme D.J."/>
            <person name="Pavlidis P."/>
            <person name="Sarris P.F."/>
        </authorList>
    </citation>
    <scope>NUCLEOTIDE SEQUENCE [LARGE SCALE GENOMIC DNA]</scope>
    <source>
        <strain evidence="2">cv. PFS-1207/04</strain>
    </source>
</reference>
<evidence type="ECO:0000313" key="2">
    <source>
        <dbReference type="Proteomes" id="UP000266723"/>
    </source>
</evidence>
<name>A0ABQ7EVA6_BRACR</name>
<keyword evidence="2" id="KW-1185">Reference proteome</keyword>
<dbReference type="EMBL" id="QGKV02000297">
    <property type="protein sequence ID" value="KAF3607038.1"/>
    <property type="molecule type" value="Genomic_DNA"/>
</dbReference>
<sequence length="51" mass="5533">MEGLVKKVKAVVGGWGMESSESHGSECGEAITPTVLKGLAWIRPFRSFQIQ</sequence>
<accession>A0ABQ7EVA6</accession>
<dbReference type="Proteomes" id="UP000266723">
    <property type="component" value="Unassembled WGS sequence"/>
</dbReference>
<protein>
    <submittedName>
        <fullName evidence="1">Uncharacterized protein</fullName>
    </submittedName>
</protein>
<evidence type="ECO:0000313" key="1">
    <source>
        <dbReference type="EMBL" id="KAF3607038.1"/>
    </source>
</evidence>